<reference evidence="1" key="1">
    <citation type="submission" date="2018-05" db="EMBL/GenBank/DDBJ databases">
        <title>Draft genome of Mucuna pruriens seed.</title>
        <authorList>
            <person name="Nnadi N.E."/>
            <person name="Vos R."/>
            <person name="Hasami M.H."/>
            <person name="Devisetty U.K."/>
            <person name="Aguiy J.C."/>
        </authorList>
    </citation>
    <scope>NUCLEOTIDE SEQUENCE [LARGE SCALE GENOMIC DNA]</scope>
    <source>
        <strain evidence="1">JCA_2017</strain>
    </source>
</reference>
<gene>
    <name evidence="1" type="ORF">CR513_39224</name>
</gene>
<name>A0A371FPS4_MUCPR</name>
<proteinExistence type="predicted"/>
<evidence type="ECO:0000313" key="2">
    <source>
        <dbReference type="Proteomes" id="UP000257109"/>
    </source>
</evidence>
<dbReference type="AlphaFoldDB" id="A0A371FPS4"/>
<evidence type="ECO:0000313" key="1">
    <source>
        <dbReference type="EMBL" id="RDX80252.1"/>
    </source>
</evidence>
<sequence length="98" mass="11539">MTLNPSVDFKVGKFGVTDNFRLWQKKVNDLLAQEKLKERAVRNIQLCLSNEVMYHIIDMTSPGKPSSYKHLVTIFTHRKRNITLEEIMVELMSLFQRK</sequence>
<keyword evidence="2" id="KW-1185">Reference proteome</keyword>
<organism evidence="1 2">
    <name type="scientific">Mucuna pruriens</name>
    <name type="common">Velvet bean</name>
    <name type="synonym">Dolichos pruriens</name>
    <dbReference type="NCBI Taxonomy" id="157652"/>
    <lineage>
        <taxon>Eukaryota</taxon>
        <taxon>Viridiplantae</taxon>
        <taxon>Streptophyta</taxon>
        <taxon>Embryophyta</taxon>
        <taxon>Tracheophyta</taxon>
        <taxon>Spermatophyta</taxon>
        <taxon>Magnoliopsida</taxon>
        <taxon>eudicotyledons</taxon>
        <taxon>Gunneridae</taxon>
        <taxon>Pentapetalae</taxon>
        <taxon>rosids</taxon>
        <taxon>fabids</taxon>
        <taxon>Fabales</taxon>
        <taxon>Fabaceae</taxon>
        <taxon>Papilionoideae</taxon>
        <taxon>50 kb inversion clade</taxon>
        <taxon>NPAAA clade</taxon>
        <taxon>indigoferoid/millettioid clade</taxon>
        <taxon>Phaseoleae</taxon>
        <taxon>Mucuna</taxon>
    </lineage>
</organism>
<protein>
    <recommendedName>
        <fullName evidence="3">Retrovirus-related Pol polyprotein from transposon TNT 1-94</fullName>
    </recommendedName>
</protein>
<feature type="non-terminal residue" evidence="1">
    <location>
        <position position="1"/>
    </location>
</feature>
<dbReference type="Proteomes" id="UP000257109">
    <property type="component" value="Unassembled WGS sequence"/>
</dbReference>
<dbReference type="EMBL" id="QJKJ01008279">
    <property type="protein sequence ID" value="RDX80252.1"/>
    <property type="molecule type" value="Genomic_DNA"/>
</dbReference>
<comment type="caution">
    <text evidence="1">The sequence shown here is derived from an EMBL/GenBank/DDBJ whole genome shotgun (WGS) entry which is preliminary data.</text>
</comment>
<evidence type="ECO:0008006" key="3">
    <source>
        <dbReference type="Google" id="ProtNLM"/>
    </source>
</evidence>
<accession>A0A371FPS4</accession>